<accession>A0A9D2D6P9</accession>
<evidence type="ECO:0000313" key="2">
    <source>
        <dbReference type="EMBL" id="HIZ09623.1"/>
    </source>
</evidence>
<protein>
    <submittedName>
        <fullName evidence="2">Uncharacterized protein</fullName>
    </submittedName>
</protein>
<comment type="caution">
    <text evidence="2">The sequence shown here is derived from an EMBL/GenBank/DDBJ whole genome shotgun (WGS) entry which is preliminary data.</text>
</comment>
<dbReference type="EMBL" id="DXCF01000021">
    <property type="protein sequence ID" value="HIZ09623.1"/>
    <property type="molecule type" value="Genomic_DNA"/>
</dbReference>
<keyword evidence="1" id="KW-0472">Membrane</keyword>
<organism evidence="2 3">
    <name type="scientific">Candidatus Borkfalkia avicola</name>
    <dbReference type="NCBI Taxonomy" id="2838503"/>
    <lineage>
        <taxon>Bacteria</taxon>
        <taxon>Bacillati</taxon>
        <taxon>Bacillota</taxon>
        <taxon>Clostridia</taxon>
        <taxon>Christensenellales</taxon>
        <taxon>Christensenellaceae</taxon>
        <taxon>Candidatus Borkfalkia</taxon>
    </lineage>
</organism>
<feature type="transmembrane region" description="Helical" evidence="1">
    <location>
        <begin position="30"/>
        <end position="51"/>
    </location>
</feature>
<name>A0A9D2D6P9_9FIRM</name>
<sequence length="57" mass="6446">MKKLYALLFAICMFLLAIYSAVMCTISDGYFFIVLAIAFPVIGLLILLIAFRPKKKK</sequence>
<evidence type="ECO:0000256" key="1">
    <source>
        <dbReference type="SAM" id="Phobius"/>
    </source>
</evidence>
<keyword evidence="1" id="KW-1133">Transmembrane helix</keyword>
<dbReference type="Proteomes" id="UP000824025">
    <property type="component" value="Unassembled WGS sequence"/>
</dbReference>
<dbReference type="AlphaFoldDB" id="A0A9D2D6P9"/>
<proteinExistence type="predicted"/>
<reference evidence="2" key="1">
    <citation type="journal article" date="2021" name="PeerJ">
        <title>Extensive microbial diversity within the chicken gut microbiome revealed by metagenomics and culture.</title>
        <authorList>
            <person name="Gilroy R."/>
            <person name="Ravi A."/>
            <person name="Getino M."/>
            <person name="Pursley I."/>
            <person name="Horton D.L."/>
            <person name="Alikhan N.F."/>
            <person name="Baker D."/>
            <person name="Gharbi K."/>
            <person name="Hall N."/>
            <person name="Watson M."/>
            <person name="Adriaenssens E.M."/>
            <person name="Foster-Nyarko E."/>
            <person name="Jarju S."/>
            <person name="Secka A."/>
            <person name="Antonio M."/>
            <person name="Oren A."/>
            <person name="Chaudhuri R.R."/>
            <person name="La Ragione R."/>
            <person name="Hildebrand F."/>
            <person name="Pallen M.J."/>
        </authorList>
    </citation>
    <scope>NUCLEOTIDE SEQUENCE</scope>
    <source>
        <strain evidence="2">CHK192-19661</strain>
    </source>
</reference>
<gene>
    <name evidence="2" type="ORF">H9726_03955</name>
</gene>
<reference evidence="2" key="2">
    <citation type="submission" date="2021-04" db="EMBL/GenBank/DDBJ databases">
        <authorList>
            <person name="Gilroy R."/>
        </authorList>
    </citation>
    <scope>NUCLEOTIDE SEQUENCE</scope>
    <source>
        <strain evidence="2">CHK192-19661</strain>
    </source>
</reference>
<keyword evidence="1" id="KW-0812">Transmembrane</keyword>
<evidence type="ECO:0000313" key="3">
    <source>
        <dbReference type="Proteomes" id="UP000824025"/>
    </source>
</evidence>